<proteinExistence type="inferred from homology"/>
<feature type="binding site" evidence="4">
    <location>
        <position position="89"/>
    </location>
    <ligand>
        <name>Zn(2+)</name>
        <dbReference type="ChEBI" id="CHEBI:29105"/>
    </ligand>
</feature>
<feature type="binding site" evidence="4">
    <location>
        <position position="2"/>
    </location>
    <ligand>
        <name>Ni(2+)</name>
        <dbReference type="ChEBI" id="CHEBI:49786"/>
    </ligand>
</feature>
<comment type="function">
    <text evidence="4">Involved in the maturation of [NiFe] hydrogenases. Required for nickel insertion into the metal center of the hydrogenase.</text>
</comment>
<dbReference type="EMBL" id="AGDV01000008">
    <property type="protein sequence ID" value="EMB34734.1"/>
    <property type="molecule type" value="Genomic_DNA"/>
</dbReference>
<dbReference type="PIRSF" id="PIRSF004761">
    <property type="entry name" value="Hydrgn_mat_HypA"/>
    <property type="match status" value="1"/>
</dbReference>
<keyword evidence="3 4" id="KW-0862">Zinc</keyword>
<dbReference type="GO" id="GO:0051604">
    <property type="term" value="P:protein maturation"/>
    <property type="evidence" value="ECO:0007669"/>
    <property type="project" value="InterPro"/>
</dbReference>
<feature type="binding site" evidence="4">
    <location>
        <position position="76"/>
    </location>
    <ligand>
        <name>Zn(2+)</name>
        <dbReference type="ChEBI" id="CHEBI:29105"/>
    </ligand>
</feature>
<dbReference type="GO" id="GO:0016151">
    <property type="term" value="F:nickel cation binding"/>
    <property type="evidence" value="ECO:0007669"/>
    <property type="project" value="UniProtKB-UniRule"/>
</dbReference>
<feature type="binding site" evidence="4">
    <location>
        <position position="73"/>
    </location>
    <ligand>
        <name>Zn(2+)</name>
        <dbReference type="ChEBI" id="CHEBI:29105"/>
    </ligand>
</feature>
<sequence>MHELSLVMEVVRRVDAIAKSNNVSEVDTIVLQIGEIATVVPHFVQACYPAAVDGTWMADTKLKIEMVKASVRCNNCNKVFDPIEYHGVCPACSCDEHEILTGREFVIKEIVCY</sequence>
<dbReference type="Gene3D" id="3.30.2320.80">
    <property type="match status" value="1"/>
</dbReference>
<dbReference type="Proteomes" id="UP000011705">
    <property type="component" value="Chromosome"/>
</dbReference>
<dbReference type="Pfam" id="PF01155">
    <property type="entry name" value="HypA"/>
    <property type="match status" value="1"/>
</dbReference>
<accession>A0A0E2E5Z0</accession>
<keyword evidence="1 4" id="KW-0533">Nickel</keyword>
<dbReference type="InterPro" id="IPR000688">
    <property type="entry name" value="HypA/HybF"/>
</dbReference>
<evidence type="ECO:0000313" key="5">
    <source>
        <dbReference type="EMBL" id="EMB34734.1"/>
    </source>
</evidence>
<dbReference type="GO" id="GO:0008270">
    <property type="term" value="F:zinc ion binding"/>
    <property type="evidence" value="ECO:0007669"/>
    <property type="project" value="UniProtKB-UniRule"/>
</dbReference>
<dbReference type="RefSeq" id="WP_002683763.1">
    <property type="nucleotide sequence ID" value="NZ_CM001795.1"/>
</dbReference>
<gene>
    <name evidence="4" type="primary">hypA</name>
    <name evidence="5" type="ORF">HMPREF9726_00872</name>
</gene>
<evidence type="ECO:0000256" key="4">
    <source>
        <dbReference type="HAMAP-Rule" id="MF_00213"/>
    </source>
</evidence>
<dbReference type="AlphaFoldDB" id="A0A0E2E5Z0"/>
<name>A0A0E2E5Z0_TREDN</name>
<evidence type="ECO:0000256" key="2">
    <source>
        <dbReference type="ARBA" id="ARBA00022723"/>
    </source>
</evidence>
<dbReference type="PATRIC" id="fig|999432.5.peg.905"/>
<comment type="similarity">
    <text evidence="4">Belongs to the HypA/HybF family.</text>
</comment>
<dbReference type="PANTHER" id="PTHR34535">
    <property type="entry name" value="HYDROGENASE MATURATION FACTOR HYPA"/>
    <property type="match status" value="1"/>
</dbReference>
<reference evidence="5" key="1">
    <citation type="submission" date="2012-01" db="EMBL/GenBank/DDBJ databases">
        <title>The Genome Sequence of Treponema denticola H-22.</title>
        <authorList>
            <consortium name="The Broad Institute Genome Sequencing Platform"/>
            <person name="Earl A."/>
            <person name="Ward D."/>
            <person name="Feldgarden M."/>
            <person name="Gevers D."/>
            <person name="Blanton J.M."/>
            <person name="Fenno C.J."/>
            <person name="Baranova O.V."/>
            <person name="Mathney J."/>
            <person name="Dewhirst F.E."/>
            <person name="Izard J."/>
            <person name="Young S.K."/>
            <person name="Zeng Q."/>
            <person name="Gargeya S."/>
            <person name="Fitzgerald M."/>
            <person name="Haas B."/>
            <person name="Abouelleil A."/>
            <person name="Alvarado L."/>
            <person name="Arachchi H.M."/>
            <person name="Berlin A."/>
            <person name="Chapman S.B."/>
            <person name="Gearin G."/>
            <person name="Goldberg J."/>
            <person name="Griggs A."/>
            <person name="Gujja S."/>
            <person name="Hansen M."/>
            <person name="Heiman D."/>
            <person name="Howarth C."/>
            <person name="Larimer J."/>
            <person name="Lui A."/>
            <person name="MacDonald P.J.P."/>
            <person name="McCowen C."/>
            <person name="Montmayeur A."/>
            <person name="Murphy C."/>
            <person name="Neiman D."/>
            <person name="Pearson M."/>
            <person name="Priest M."/>
            <person name="Roberts A."/>
            <person name="Saif S."/>
            <person name="Shea T."/>
            <person name="Sisk P."/>
            <person name="Stolte C."/>
            <person name="Sykes S."/>
            <person name="Wortman J."/>
            <person name="Nusbaum C."/>
            <person name="Birren B."/>
        </authorList>
    </citation>
    <scope>NUCLEOTIDE SEQUENCE [LARGE SCALE GENOMIC DNA]</scope>
    <source>
        <strain evidence="5">H-22</strain>
    </source>
</reference>
<dbReference type="PANTHER" id="PTHR34535:SF3">
    <property type="entry name" value="HYDROGENASE MATURATION FACTOR HYPA"/>
    <property type="match status" value="1"/>
</dbReference>
<keyword evidence="2 4" id="KW-0479">Metal-binding</keyword>
<dbReference type="HOGENOM" id="CLU_126929_3_0_12"/>
<comment type="caution">
    <text evidence="5">The sequence shown here is derived from an EMBL/GenBank/DDBJ whole genome shotgun (WGS) entry which is preliminary data.</text>
</comment>
<dbReference type="HAMAP" id="MF_00213">
    <property type="entry name" value="HypA_HybF"/>
    <property type="match status" value="1"/>
</dbReference>
<feature type="binding site" evidence="4">
    <location>
        <position position="92"/>
    </location>
    <ligand>
        <name>Zn(2+)</name>
        <dbReference type="ChEBI" id="CHEBI:29105"/>
    </ligand>
</feature>
<evidence type="ECO:0000256" key="3">
    <source>
        <dbReference type="ARBA" id="ARBA00022833"/>
    </source>
</evidence>
<protein>
    <recommendedName>
        <fullName evidence="4">Hydrogenase maturation factor HypA</fullName>
    </recommendedName>
</protein>
<organism evidence="5">
    <name type="scientific">Treponema denticola H-22</name>
    <dbReference type="NCBI Taxonomy" id="999432"/>
    <lineage>
        <taxon>Bacteria</taxon>
        <taxon>Pseudomonadati</taxon>
        <taxon>Spirochaetota</taxon>
        <taxon>Spirochaetia</taxon>
        <taxon>Spirochaetales</taxon>
        <taxon>Treponemataceae</taxon>
        <taxon>Treponema</taxon>
    </lineage>
</organism>
<evidence type="ECO:0000256" key="1">
    <source>
        <dbReference type="ARBA" id="ARBA00022596"/>
    </source>
</evidence>